<feature type="compositionally biased region" description="Polar residues" evidence="16">
    <location>
        <begin position="1395"/>
        <end position="1409"/>
    </location>
</feature>
<comment type="caution">
    <text evidence="19">The sequence shown here is derived from an EMBL/GenBank/DDBJ whole genome shotgun (WGS) entry which is preliminary data.</text>
</comment>
<evidence type="ECO:0000256" key="13">
    <source>
        <dbReference type="ARBA" id="ARBA00044502"/>
    </source>
</evidence>
<feature type="compositionally biased region" description="Low complexity" evidence="16">
    <location>
        <begin position="1219"/>
        <end position="1233"/>
    </location>
</feature>
<feature type="compositionally biased region" description="Basic and acidic residues" evidence="16">
    <location>
        <begin position="1100"/>
        <end position="1113"/>
    </location>
</feature>
<feature type="signal peptide" evidence="17">
    <location>
        <begin position="1"/>
        <end position="20"/>
    </location>
</feature>
<feature type="compositionally biased region" description="Low complexity" evidence="16">
    <location>
        <begin position="712"/>
        <end position="729"/>
    </location>
</feature>
<keyword evidence="4" id="KW-0479">Metal-binding</keyword>
<feature type="compositionally biased region" description="Low complexity" evidence="16">
    <location>
        <begin position="975"/>
        <end position="994"/>
    </location>
</feature>
<keyword evidence="11" id="KW-0119">Carbohydrate metabolism</keyword>
<evidence type="ECO:0000256" key="14">
    <source>
        <dbReference type="ARBA" id="ARBA00045077"/>
    </source>
</evidence>
<feature type="compositionally biased region" description="Pro residues" evidence="16">
    <location>
        <begin position="762"/>
        <end position="772"/>
    </location>
</feature>
<feature type="compositionally biased region" description="Polar residues" evidence="16">
    <location>
        <begin position="850"/>
        <end position="873"/>
    </location>
</feature>
<dbReference type="EMBL" id="JANIEX010000020">
    <property type="protein sequence ID" value="KAJ3576065.1"/>
    <property type="molecule type" value="Genomic_DNA"/>
</dbReference>
<dbReference type="GO" id="GO:0046872">
    <property type="term" value="F:metal ion binding"/>
    <property type="evidence" value="ECO:0007669"/>
    <property type="project" value="UniProtKB-KW"/>
</dbReference>
<evidence type="ECO:0000259" key="18">
    <source>
        <dbReference type="Pfam" id="PF03443"/>
    </source>
</evidence>
<feature type="region of interest" description="Disordered" evidence="16">
    <location>
        <begin position="1195"/>
        <end position="1233"/>
    </location>
</feature>
<feature type="region of interest" description="Disordered" evidence="16">
    <location>
        <begin position="636"/>
        <end position="898"/>
    </location>
</feature>
<feature type="compositionally biased region" description="Acidic residues" evidence="16">
    <location>
        <begin position="1488"/>
        <end position="1497"/>
    </location>
</feature>
<comment type="subcellular location">
    <subcellularLocation>
        <location evidence="2">Secreted</location>
    </subcellularLocation>
</comment>
<dbReference type="PANTHER" id="PTHR33353">
    <property type="entry name" value="PUTATIVE (AFU_ORTHOLOGUE AFUA_1G12560)-RELATED"/>
    <property type="match status" value="1"/>
</dbReference>
<keyword evidence="5 17" id="KW-0732">Signal</keyword>
<feature type="compositionally biased region" description="Low complexity" evidence="16">
    <location>
        <begin position="285"/>
        <end position="315"/>
    </location>
</feature>
<evidence type="ECO:0000256" key="9">
    <source>
        <dbReference type="ARBA" id="ARBA00023033"/>
    </source>
</evidence>
<keyword evidence="12" id="KW-0624">Polysaccharide degradation</keyword>
<dbReference type="InterPro" id="IPR049892">
    <property type="entry name" value="AA9"/>
</dbReference>
<feature type="region of interest" description="Disordered" evidence="16">
    <location>
        <begin position="1094"/>
        <end position="1181"/>
    </location>
</feature>
<keyword evidence="6" id="KW-0136">Cellulose degradation</keyword>
<dbReference type="InterPro" id="IPR005103">
    <property type="entry name" value="AA9_LPMO"/>
</dbReference>
<feature type="compositionally biased region" description="Pro residues" evidence="16">
    <location>
        <begin position="951"/>
        <end position="974"/>
    </location>
</feature>
<evidence type="ECO:0000256" key="15">
    <source>
        <dbReference type="ARBA" id="ARBA00047174"/>
    </source>
</evidence>
<comment type="catalytic activity">
    <reaction evidence="14">
        <text>[(1-&gt;4)-beta-D-glucosyl]n+m + reduced acceptor + O2 = 4-dehydro-beta-D-glucosyl-[(1-&gt;4)-beta-D-glucosyl]n-1 + [(1-&gt;4)-beta-D-glucosyl]m + acceptor + H2O.</text>
        <dbReference type="EC" id="1.14.99.56"/>
    </reaction>
</comment>
<organism evidence="19 20">
    <name type="scientific">Leucocoprinus birnbaumii</name>
    <dbReference type="NCBI Taxonomy" id="56174"/>
    <lineage>
        <taxon>Eukaryota</taxon>
        <taxon>Fungi</taxon>
        <taxon>Dikarya</taxon>
        <taxon>Basidiomycota</taxon>
        <taxon>Agaricomycotina</taxon>
        <taxon>Agaricomycetes</taxon>
        <taxon>Agaricomycetidae</taxon>
        <taxon>Agaricales</taxon>
        <taxon>Agaricineae</taxon>
        <taxon>Agaricaceae</taxon>
        <taxon>Leucocoprinus</taxon>
    </lineage>
</organism>
<feature type="region of interest" description="Disordered" evidence="16">
    <location>
        <begin position="913"/>
        <end position="1049"/>
    </location>
</feature>
<dbReference type="EC" id="1.14.99.56" evidence="15"/>
<evidence type="ECO:0000313" key="19">
    <source>
        <dbReference type="EMBL" id="KAJ3576065.1"/>
    </source>
</evidence>
<dbReference type="GO" id="GO:0005576">
    <property type="term" value="C:extracellular region"/>
    <property type="evidence" value="ECO:0007669"/>
    <property type="project" value="UniProtKB-SubCell"/>
</dbReference>
<proteinExistence type="inferred from homology"/>
<evidence type="ECO:0000256" key="16">
    <source>
        <dbReference type="SAM" id="MobiDB-lite"/>
    </source>
</evidence>
<feature type="region of interest" description="Disordered" evidence="16">
    <location>
        <begin position="1436"/>
        <end position="1506"/>
    </location>
</feature>
<evidence type="ECO:0000256" key="6">
    <source>
        <dbReference type="ARBA" id="ARBA00023001"/>
    </source>
</evidence>
<name>A0AAD5Z056_9AGAR</name>
<feature type="compositionally biased region" description="Polar residues" evidence="16">
    <location>
        <begin position="270"/>
        <end position="282"/>
    </location>
</feature>
<keyword evidence="9" id="KW-0503">Monooxygenase</keyword>
<feature type="compositionally biased region" description="Polar residues" evidence="16">
    <location>
        <begin position="1581"/>
        <end position="1597"/>
    </location>
</feature>
<feature type="compositionally biased region" description="Polar residues" evidence="16">
    <location>
        <begin position="778"/>
        <end position="827"/>
    </location>
</feature>
<feature type="compositionally biased region" description="Polar residues" evidence="16">
    <location>
        <begin position="1330"/>
        <end position="1366"/>
    </location>
</feature>
<reference evidence="19" key="1">
    <citation type="submission" date="2022-07" db="EMBL/GenBank/DDBJ databases">
        <title>Genome Sequence of Leucocoprinus birnbaumii.</title>
        <authorList>
            <person name="Buettner E."/>
        </authorList>
    </citation>
    <scope>NUCLEOTIDE SEQUENCE</scope>
    <source>
        <strain evidence="19">VT141</strain>
    </source>
</reference>
<comment type="similarity">
    <text evidence="13">Belongs to the polysaccharide monooxygenase AA9 family.</text>
</comment>
<evidence type="ECO:0000256" key="12">
    <source>
        <dbReference type="ARBA" id="ARBA00023326"/>
    </source>
</evidence>
<keyword evidence="7" id="KW-0560">Oxidoreductase</keyword>
<keyword evidence="8" id="KW-0186">Copper</keyword>
<dbReference type="GO" id="GO:0030245">
    <property type="term" value="P:cellulose catabolic process"/>
    <property type="evidence" value="ECO:0007669"/>
    <property type="project" value="UniProtKB-KW"/>
</dbReference>
<evidence type="ECO:0000256" key="5">
    <source>
        <dbReference type="ARBA" id="ARBA00022729"/>
    </source>
</evidence>
<feature type="region of interest" description="Disordered" evidence="16">
    <location>
        <begin position="1551"/>
        <end position="1597"/>
    </location>
</feature>
<sequence>MTRLSLAILSAATAIVSVNAHAYLASLTTSGVTYPGWAPFTDPYLNPVPVRVERVILDNGPVTDVYNANLTCNKGGNIPTTKFANVKAGDTVKFMTYMAKCPNGCSSFKGDTGKPWFKIDHAGWDRTLETPWASATGFSNSTFTVNNARTEVEGQEGTSEKGSKQEVEREFGEGIEIELFGVCFDGTLTVNNKLSFLRGHHHQSWLTLQTFPFTYSEGFPDSLYSVYLLFLTFIWHFGDFHFSAAFCLRPFTQISPRNLLSPRPPPFTPLHTTKQTPSSQFCTMPRPTKATPSRPTPRPSTRSQQPSPGPQRSKPLTNTLKPQTNSAATRGDASDIDNESVCSSSKSSDVLPRPTVKAKNKDEPGVVKAPWRHPDELDYFRPHDWSEDKIISQLRAMVFTVPQPVNGKQSFIEITLYDDGDFNKPRSIKVPRGYRVPLMFVAKFQWASLKLVLTSGQREKEWSDYKFDILHLSRLCQRFFAEAQAASDTDVVEIPPMKTRAPEFQVAHGVMSRKWRCPTFDRALARYNKNWLISREEFLRDFYIEFENEEYEKDVLKIDWSRWALKGHKGFKLTQDELKNGIDARMITRGLKKDSNGKWVWLDDYVIKQEEVAVAVIPPAPEEVVVRPLPITPKEAVPSISTSQRASEPKTKTNGAHTSPEIPSTPAVPVNGKPPDVSLHTPSAKPSRQASSDAPSDHTAKQASPFVEKFHSPLSSLPSSASPSEAPTSHVETKTTETTEPVAPPKSPQTNGPKELLKVVIPSPPPQVPQQPTPSVSEATQPPKSHSPPTISSPDQPTTQGQDEIASTSPLTPVQPDTSMSEQSQDSIIRPPPETELEKPTEMQKVAEMQDSTEMQKSTGLRKSTPTSIDSTPNPSPAIVPQPAEEDDAVPDIPEAAFKGPFAASSQVSAVLGNKASSNPPFFINPTYWLEPLPKEKTPPPAVNELEASPPATPYGPPRPPLHPVEEPTAPPQPETTKNPTEPTNQATPQEAPQTPTPQTPKASKPPTRQSSPVFLSPLLPPTNRSRSPSLDEIPGLGGLSTRQPLSLPPHFVAPKFTARTVMSGSNWLMMPGHEVMTLKEEPQEVDLSLIGAPTEDVEMERAEGEQENREQNMEETSGIGSNEDVDAHMQSPERPTEEQGPTLERPTTPSTPIMNLQNSKDNPVIIYDDDSDMDFGTPVTSPVIIVPGPKVENIEMLPPPRSPSPSLRNARKGFTPRAKTTSPKGTSTPKASVVEVPAVNGLAHTVPPVQPVNLAASSLTQGPSVTATEPTPLTLTGVPPPSITMPPLPTVAAASSPLATGVNSTLSQVESVPQVQVLVPFMVSTADPSLGQSNSASSLDVQPTPSTPINAHNLAESSSQPSPHTQILAPPSTAVTLPPVSTPDVPEPPPNIRASPNNPVDQSCNLSSVPIGGPSQPRPPLPLQAQSTLLETTVVNMPSESTPRRDQRLDLASPTRSFSSRLQQESSMGQMIVPHSSSVSRKRQRDDEDDDEDEDETAFKSRKRGEGLSIREGGVVVRKVVSMVRDTLTGLNDLLEIAAENELIPSERLRGRSKGKGRAVETPVRDRDESPLYTPVLPSPSVQTPTRPFTAGESSDFTRLSEELKSMRAEMAELREKSTTREAPAENDHVRAMRAELEALREQVRVLKDTKTNAEVPEVQSMKDELLSLKNEMRSFQDVSRRPSVPSAPSTPSTPNLTLRFNNHTMANTIHPLAHLLAVEPDTSPLSPTVAGSGLQSTPSQIEGDIAQSGTSQHSSVLPGREVEKRPNASASTPHPPVLFDDIPLPVKSKRKARMIFSQRS</sequence>
<evidence type="ECO:0000313" key="20">
    <source>
        <dbReference type="Proteomes" id="UP001213000"/>
    </source>
</evidence>
<feature type="region of interest" description="Disordered" evidence="16">
    <location>
        <begin position="1676"/>
        <end position="1700"/>
    </location>
</feature>
<gene>
    <name evidence="19" type="ORF">NP233_g678</name>
</gene>
<feature type="compositionally biased region" description="Low complexity" evidence="16">
    <location>
        <begin position="1683"/>
        <end position="1696"/>
    </location>
</feature>
<feature type="chain" id="PRO_5042019284" description="lytic cellulose monooxygenase (C4-dehydrogenating)" evidence="17">
    <location>
        <begin position="21"/>
        <end position="1802"/>
    </location>
</feature>
<feature type="region of interest" description="Disordered" evidence="16">
    <location>
        <begin position="1725"/>
        <end position="1786"/>
    </location>
</feature>
<accession>A0AAD5Z056</accession>
<dbReference type="GO" id="GO:0004497">
    <property type="term" value="F:monooxygenase activity"/>
    <property type="evidence" value="ECO:0007669"/>
    <property type="project" value="UniProtKB-KW"/>
</dbReference>
<evidence type="ECO:0000256" key="7">
    <source>
        <dbReference type="ARBA" id="ARBA00023002"/>
    </source>
</evidence>
<keyword evidence="10" id="KW-1015">Disulfide bond</keyword>
<keyword evidence="20" id="KW-1185">Reference proteome</keyword>
<feature type="compositionally biased region" description="Polar residues" evidence="16">
    <location>
        <begin position="1455"/>
        <end position="1480"/>
    </location>
</feature>
<comment type="cofactor">
    <cofactor evidence="1">
        <name>Cu(2+)</name>
        <dbReference type="ChEBI" id="CHEBI:29036"/>
    </cofactor>
</comment>
<feature type="region of interest" description="Disordered" evidence="16">
    <location>
        <begin position="258"/>
        <end position="369"/>
    </location>
</feature>
<protein>
    <recommendedName>
        <fullName evidence="15">lytic cellulose monooxygenase (C4-dehydrogenating)</fullName>
        <ecNumber evidence="15">1.14.99.56</ecNumber>
    </recommendedName>
</protein>
<evidence type="ECO:0000256" key="2">
    <source>
        <dbReference type="ARBA" id="ARBA00004613"/>
    </source>
</evidence>
<feature type="compositionally biased region" description="Polar residues" evidence="16">
    <location>
        <begin position="316"/>
        <end position="328"/>
    </location>
</feature>
<feature type="compositionally biased region" description="Polar residues" evidence="16">
    <location>
        <begin position="680"/>
        <end position="694"/>
    </location>
</feature>
<feature type="compositionally biased region" description="Polar residues" evidence="16">
    <location>
        <begin position="1146"/>
        <end position="1162"/>
    </location>
</feature>
<evidence type="ECO:0000256" key="4">
    <source>
        <dbReference type="ARBA" id="ARBA00022723"/>
    </source>
</evidence>
<evidence type="ECO:0000256" key="10">
    <source>
        <dbReference type="ARBA" id="ARBA00023157"/>
    </source>
</evidence>
<evidence type="ECO:0000256" key="1">
    <source>
        <dbReference type="ARBA" id="ARBA00001973"/>
    </source>
</evidence>
<feature type="compositionally biased region" description="Low complexity" evidence="16">
    <location>
        <begin position="1000"/>
        <end position="1018"/>
    </location>
</feature>
<evidence type="ECO:0000256" key="3">
    <source>
        <dbReference type="ARBA" id="ARBA00022525"/>
    </source>
</evidence>
<feature type="region of interest" description="Disordered" evidence="16">
    <location>
        <begin position="1330"/>
        <end position="1424"/>
    </location>
</feature>
<feature type="domain" description="Auxiliary Activity family 9 catalytic" evidence="18">
    <location>
        <begin position="21"/>
        <end position="140"/>
    </location>
</feature>
<feature type="compositionally biased region" description="Polar residues" evidence="16">
    <location>
        <begin position="639"/>
        <end position="657"/>
    </location>
</feature>
<dbReference type="Pfam" id="PF03443">
    <property type="entry name" value="AA9"/>
    <property type="match status" value="1"/>
</dbReference>
<dbReference type="Gene3D" id="2.70.50.70">
    <property type="match status" value="1"/>
</dbReference>
<evidence type="ECO:0000256" key="11">
    <source>
        <dbReference type="ARBA" id="ARBA00023277"/>
    </source>
</evidence>
<evidence type="ECO:0000256" key="8">
    <source>
        <dbReference type="ARBA" id="ARBA00023008"/>
    </source>
</evidence>
<dbReference type="Proteomes" id="UP001213000">
    <property type="component" value="Unassembled WGS sequence"/>
</dbReference>
<evidence type="ECO:0000256" key="17">
    <source>
        <dbReference type="SAM" id="SignalP"/>
    </source>
</evidence>
<keyword evidence="3" id="KW-0964">Secreted</keyword>
<dbReference type="PANTHER" id="PTHR33353:SF10">
    <property type="entry name" value="ENDO-BETA-1,4-GLUCANASE D"/>
    <property type="match status" value="1"/>
</dbReference>